<accession>A0A8J6N6A7</accession>
<dbReference type="GO" id="GO:0006270">
    <property type="term" value="P:DNA replication initiation"/>
    <property type="evidence" value="ECO:0007669"/>
    <property type="project" value="InterPro"/>
</dbReference>
<reference evidence="2 3" key="1">
    <citation type="submission" date="2020-08" db="EMBL/GenBank/DDBJ databases">
        <title>Bridging the membrane lipid divide: bacteria of the FCB group superphylum have the potential to synthesize archaeal ether lipids.</title>
        <authorList>
            <person name="Villanueva L."/>
            <person name="Von Meijenfeldt F.A.B."/>
            <person name="Westbye A.B."/>
            <person name="Yadav S."/>
            <person name="Hopmans E.C."/>
            <person name="Dutilh B.E."/>
            <person name="Sinninghe Damste J.S."/>
        </authorList>
    </citation>
    <scope>NUCLEOTIDE SEQUENCE [LARGE SCALE GENOMIC DNA]</scope>
    <source>
        <strain evidence="2">NIOZ-UU82</strain>
    </source>
</reference>
<dbReference type="GO" id="GO:0006275">
    <property type="term" value="P:regulation of DNA replication"/>
    <property type="evidence" value="ECO:0007669"/>
    <property type="project" value="InterPro"/>
</dbReference>
<dbReference type="Proteomes" id="UP000603545">
    <property type="component" value="Unassembled WGS sequence"/>
</dbReference>
<dbReference type="SMART" id="SM00760">
    <property type="entry name" value="Bac_DnaA_C"/>
    <property type="match status" value="1"/>
</dbReference>
<dbReference type="InterPro" id="IPR013159">
    <property type="entry name" value="DnaA_C"/>
</dbReference>
<evidence type="ECO:0000313" key="2">
    <source>
        <dbReference type="EMBL" id="MBC8199297.1"/>
    </source>
</evidence>
<dbReference type="GO" id="GO:0005524">
    <property type="term" value="F:ATP binding"/>
    <property type="evidence" value="ECO:0007669"/>
    <property type="project" value="InterPro"/>
</dbReference>
<dbReference type="EMBL" id="JACNLL010000046">
    <property type="protein sequence ID" value="MBC8199297.1"/>
    <property type="molecule type" value="Genomic_DNA"/>
</dbReference>
<dbReference type="InterPro" id="IPR010921">
    <property type="entry name" value="Trp_repressor/repl_initiator"/>
</dbReference>
<feature type="domain" description="Chromosomal replication initiator DnaA C-terminal" evidence="1">
    <location>
        <begin position="27"/>
        <end position="95"/>
    </location>
</feature>
<dbReference type="Gene3D" id="1.10.1750.10">
    <property type="match status" value="1"/>
</dbReference>
<dbReference type="AlphaFoldDB" id="A0A8J6N6A7"/>
<sequence>MKALDKYPWTGHSAILGWRKNPLIPKLENELIKRVSKDRNIDIKDLISFKRKKDISNTRAIISYLAAIELRHSGAKIASELRLSEKSVSRCIERGKKIALVPLNPVLHLFNWYDNDKELLEYLQ</sequence>
<protein>
    <recommendedName>
        <fullName evidence="1">Chromosomal replication initiator DnaA C-terminal domain-containing protein</fullName>
    </recommendedName>
</protein>
<dbReference type="SUPFAM" id="SSF48295">
    <property type="entry name" value="TrpR-like"/>
    <property type="match status" value="1"/>
</dbReference>
<name>A0A8J6N6A7_9BACT</name>
<organism evidence="2 3">
    <name type="scientific">Candidatus Desulfaltia bathyphila</name>
    <dbReference type="NCBI Taxonomy" id="2841697"/>
    <lineage>
        <taxon>Bacteria</taxon>
        <taxon>Pseudomonadati</taxon>
        <taxon>Thermodesulfobacteriota</taxon>
        <taxon>Desulfobacteria</taxon>
        <taxon>Desulfobacterales</taxon>
        <taxon>Desulfobacterales incertae sedis</taxon>
        <taxon>Candidatus Desulfaltia</taxon>
    </lineage>
</organism>
<comment type="caution">
    <text evidence="2">The sequence shown here is derived from an EMBL/GenBank/DDBJ whole genome shotgun (WGS) entry which is preliminary data.</text>
</comment>
<dbReference type="GO" id="GO:0043565">
    <property type="term" value="F:sequence-specific DNA binding"/>
    <property type="evidence" value="ECO:0007669"/>
    <property type="project" value="InterPro"/>
</dbReference>
<proteinExistence type="predicted"/>
<evidence type="ECO:0000259" key="1">
    <source>
        <dbReference type="SMART" id="SM00760"/>
    </source>
</evidence>
<evidence type="ECO:0000313" key="3">
    <source>
        <dbReference type="Proteomes" id="UP000603545"/>
    </source>
</evidence>
<gene>
    <name evidence="2" type="ORF">H8E80_04535</name>
</gene>